<feature type="domain" description="Macro" evidence="8">
    <location>
        <begin position="641"/>
        <end position="838"/>
    </location>
</feature>
<dbReference type="Gene3D" id="3.40.220.10">
    <property type="entry name" value="Leucine Aminopeptidase, subunit E, domain 1"/>
    <property type="match status" value="1"/>
</dbReference>
<evidence type="ECO:0000259" key="8">
    <source>
        <dbReference type="PROSITE" id="PS51154"/>
    </source>
</evidence>
<dbReference type="InterPro" id="IPR001452">
    <property type="entry name" value="SH3_domain"/>
</dbReference>
<evidence type="ECO:0000256" key="2">
    <source>
        <dbReference type="ARBA" id="ARBA00022723"/>
    </source>
</evidence>
<evidence type="ECO:0000259" key="7">
    <source>
        <dbReference type="PROSITE" id="PS50004"/>
    </source>
</evidence>
<feature type="domain" description="C2" evidence="7">
    <location>
        <begin position="859"/>
        <end position="979"/>
    </location>
</feature>
<dbReference type="GO" id="GO:0046872">
    <property type="term" value="F:metal ion binding"/>
    <property type="evidence" value="ECO:0007669"/>
    <property type="project" value="UniProtKB-KW"/>
</dbReference>
<evidence type="ECO:0000259" key="6">
    <source>
        <dbReference type="PROSITE" id="PS50002"/>
    </source>
</evidence>
<dbReference type="SUPFAM" id="SSF52949">
    <property type="entry name" value="Macro domain-like"/>
    <property type="match status" value="1"/>
</dbReference>
<dbReference type="EMBL" id="CAKKNE010000004">
    <property type="protein sequence ID" value="CAH0373875.1"/>
    <property type="molecule type" value="Genomic_DNA"/>
</dbReference>
<dbReference type="SMART" id="SM00506">
    <property type="entry name" value="A1pp"/>
    <property type="match status" value="1"/>
</dbReference>
<dbReference type="PANTHER" id="PTHR45911">
    <property type="entry name" value="C2 DOMAIN-CONTAINING PROTEIN"/>
    <property type="match status" value="1"/>
</dbReference>
<feature type="domain" description="C2" evidence="7">
    <location>
        <begin position="171"/>
        <end position="297"/>
    </location>
</feature>
<feature type="domain" description="C2" evidence="7">
    <location>
        <begin position="350"/>
        <end position="475"/>
    </location>
</feature>
<sequence length="1735" mass="198859">MIVPEEELPPMSEVERMARREPPAQFTQPEHKLYAHRPPSALLVMVCRARDLIMCDYNWLTRTGSSDPTVKLQVEGRDEVEQTSTQYKTLTPEWDEDFLLPCDDPEETLRVTVEDYDRFSGNDFMGCVRIPLSALKHRQLVVNTYRLTDTKGRTKKNRGTIDLQLRWVHSPEHAVVIDHKYDEKEAFPGREANAVRILLIRGRKLPAMDRRLFGKEGTSDPMVTFRLKDKQLESTVKNKQLSPEWLESFELRADDPDDSIVEVIVDDWDQLSGNDCMGKCYIDVKELKNRKLHRRWYALLPPNSKKPDQADESDVSEYSSEGEYGAEFMDHANKAPLGKLELACRWLYLPDFDLPVPDQMLRDTYPHDKINALHIYLVRGTHLPAVDTDITGNRTSDPLVTFVLEEERKNSKVKKRTLEPFWKEYFDVSVEGDLEPQVLRIVCDDWDLVGGNDFMGQCAVPLTKLLDRQLHRDWFWLMGEDNEDDRSRGKLDIALRLYHNPEYVFATPEILLDTTNRADRDANCLLVHVIRARGLPVMDPSILGAGGSADPMIRLHLSGEREKTLIKRKTLAPVWEETFSLKCDFPSEVLELTLWDFDVTSANDEIGAVYVPVGSLQDRQLHRAWYPIGPVASEDGLVDNLEPLSRHALKCGELVVSSRSVVDAHVSAIVNAANEGCLGGGGVDGAITKAGGELLAEKRLALPVHHNKRCKTGDAVVTTGGPFDQLKCECVIHAVGPDYRRLPPAKDDEDDDLARGDQILKNAYTAAMKRAKEQKCKTVAFSLLSAGIFRGRQSLDNVLRCAVEAIGDATYPGLQRVHLVAFSTKEQEALARVIEYPEIKRGRLELALRWRYDKNFYWEEPESMLLPEKFPDLLPNRLDIFVSRGKHLPIMDWDRNSPSGGSSDAVCTLTIEGDQRNTSVKLTTLNPTWAEAFEFDAFAGEVLKIQLDDWDEDGSLDRIGDVLIPIASLASRKSERRWYAIQHDGPLSEGQPTRGWIEVAGRWSHDPERACDLPGELGEDKPRYKLRPNKLLFYLIRARGLMAADLGSDTQRPSSDPAAILTIPYHPQTNWESAARWTTLVPTWCELFEFEQLDDLGFPLTLTVVDKDEGVDDDDDVLGEVSFDLERLADRKTVRGWYPLLPHIDADEYWQRRWQAEREDQSPRAGELCLARAIQAFIPEGKEDDASFLKEMGMEEHATVVVLKDELVGEGWIFALRDNDAGYVPRHYLTPQDYLGKVEVALRWVHDPLQVEPLPYTFLHPKDIDKPVNAIRVRIFKCRSAVKAPATLRCDVWLDRYGEVAHKHATKSSTRVQGTRFTTWGDDFLLPLDESDPSAIVFHVRGAQPKVYESSEEDEYEDLQSVEEEEDVGESVGQLQIPYENLKRCIVRDWYPLSSNDDDAKIKALKEAKASMSVEEYKVFSKDLLAKQELEIACLLVHDSRVEYESDFRKHVQKLRAQEDEERGYTVADQTQHEDRFYLRFKFQEGNRIRGEFDSYAPLCSRCLLKDKSVFNQPLNHYDPSIKKQDPAVILTKPDSEWYVYEVPSHVELARKFHAHHMERNLKENMMSFARKCFNSGYRVEGSSMVEADEAHLEAAIDMGRDFALYLDASREFFDEWADDVFDVYTKTYEEPFEIDGVKYDPNENPPDEDVPMVVKGGWVSGFGDERRAWERIEAGQRERKWREENPHADANEMFERYEEKFRRWNMEEENDPAAIERRANAAEEKRKEDMMKGM</sequence>
<dbReference type="PROSITE" id="PS50002">
    <property type="entry name" value="SH3"/>
    <property type="match status" value="1"/>
</dbReference>
<dbReference type="Gene3D" id="2.60.40.150">
    <property type="entry name" value="C2 domain"/>
    <property type="match status" value="6"/>
</dbReference>
<keyword evidence="1 4" id="KW-0728">SH3 domain</keyword>
<dbReference type="SUPFAM" id="SSF50044">
    <property type="entry name" value="SH3-domain"/>
    <property type="match status" value="1"/>
</dbReference>
<feature type="domain" description="C2" evidence="7">
    <location>
        <begin position="506"/>
        <end position="626"/>
    </location>
</feature>
<evidence type="ECO:0000313" key="10">
    <source>
        <dbReference type="Proteomes" id="UP000789595"/>
    </source>
</evidence>
<dbReference type="InterPro" id="IPR002589">
    <property type="entry name" value="Macro_dom"/>
</dbReference>
<proteinExistence type="predicted"/>
<name>A0A8J2WN60_9STRA</name>
<dbReference type="Proteomes" id="UP000789595">
    <property type="component" value="Unassembled WGS sequence"/>
</dbReference>
<feature type="domain" description="SH3" evidence="6">
    <location>
        <begin position="1166"/>
        <end position="1234"/>
    </location>
</feature>
<feature type="region of interest" description="Disordered" evidence="5">
    <location>
        <begin position="1714"/>
        <end position="1735"/>
    </location>
</feature>
<evidence type="ECO:0000313" key="9">
    <source>
        <dbReference type="EMBL" id="CAH0373875.1"/>
    </source>
</evidence>
<dbReference type="PROSITE" id="PS51154">
    <property type="entry name" value="MACRO"/>
    <property type="match status" value="1"/>
</dbReference>
<dbReference type="Pfam" id="PF00168">
    <property type="entry name" value="C2"/>
    <property type="match status" value="6"/>
</dbReference>
<gene>
    <name evidence="9" type="ORF">PECAL_4P11190</name>
</gene>
<dbReference type="PROSITE" id="PS50004">
    <property type="entry name" value="C2"/>
    <property type="match status" value="6"/>
</dbReference>
<evidence type="ECO:0000256" key="1">
    <source>
        <dbReference type="ARBA" id="ARBA00022443"/>
    </source>
</evidence>
<dbReference type="Pfam" id="PF01661">
    <property type="entry name" value="Macro"/>
    <property type="match status" value="1"/>
</dbReference>
<comment type="caution">
    <text evidence="9">The sequence shown here is derived from an EMBL/GenBank/DDBJ whole genome shotgun (WGS) entry which is preliminary data.</text>
</comment>
<dbReference type="OrthoDB" id="270970at2759"/>
<dbReference type="SMART" id="SM00239">
    <property type="entry name" value="C2"/>
    <property type="match status" value="7"/>
</dbReference>
<evidence type="ECO:0000256" key="5">
    <source>
        <dbReference type="SAM" id="MobiDB-lite"/>
    </source>
</evidence>
<dbReference type="PANTHER" id="PTHR45911:SF4">
    <property type="entry name" value="MULTIPLE C2 AND TRANSMEMBRANE DOMAIN-CONTAINING PROTEIN"/>
    <property type="match status" value="1"/>
</dbReference>
<accession>A0A8J2WN60</accession>
<dbReference type="InterPro" id="IPR000008">
    <property type="entry name" value="C2_dom"/>
</dbReference>
<evidence type="ECO:0000256" key="3">
    <source>
        <dbReference type="ARBA" id="ARBA00022837"/>
    </source>
</evidence>
<dbReference type="InterPro" id="IPR043472">
    <property type="entry name" value="Macro_dom-like"/>
</dbReference>
<evidence type="ECO:0000256" key="4">
    <source>
        <dbReference type="PROSITE-ProRule" id="PRU00192"/>
    </source>
</evidence>
<feature type="domain" description="C2" evidence="7">
    <location>
        <begin position="20"/>
        <end position="145"/>
    </location>
</feature>
<keyword evidence="3" id="KW-0106">Calcium</keyword>
<protein>
    <recommendedName>
        <fullName evidence="11">Calmodulin</fullName>
    </recommendedName>
</protein>
<dbReference type="CDD" id="cd00030">
    <property type="entry name" value="C2"/>
    <property type="match status" value="5"/>
</dbReference>
<dbReference type="InterPro" id="IPR035892">
    <property type="entry name" value="C2_domain_sf"/>
</dbReference>
<dbReference type="SUPFAM" id="SSF49562">
    <property type="entry name" value="C2 domain (Calcium/lipid-binding domain, CaLB)"/>
    <property type="match status" value="6"/>
</dbReference>
<feature type="compositionally biased region" description="Basic and acidic residues" evidence="5">
    <location>
        <begin position="1715"/>
        <end position="1735"/>
    </location>
</feature>
<keyword evidence="2" id="KW-0479">Metal-binding</keyword>
<evidence type="ECO:0008006" key="11">
    <source>
        <dbReference type="Google" id="ProtNLM"/>
    </source>
</evidence>
<feature type="domain" description="C2" evidence="7">
    <location>
        <begin position="1009"/>
        <end position="1138"/>
    </location>
</feature>
<keyword evidence="10" id="KW-1185">Reference proteome</keyword>
<dbReference type="InterPro" id="IPR036028">
    <property type="entry name" value="SH3-like_dom_sf"/>
</dbReference>
<reference evidence="9" key="1">
    <citation type="submission" date="2021-11" db="EMBL/GenBank/DDBJ databases">
        <authorList>
            <consortium name="Genoscope - CEA"/>
            <person name="William W."/>
        </authorList>
    </citation>
    <scope>NUCLEOTIDE SEQUENCE</scope>
</reference>
<organism evidence="9 10">
    <name type="scientific">Pelagomonas calceolata</name>
    <dbReference type="NCBI Taxonomy" id="35677"/>
    <lineage>
        <taxon>Eukaryota</taxon>
        <taxon>Sar</taxon>
        <taxon>Stramenopiles</taxon>
        <taxon>Ochrophyta</taxon>
        <taxon>Pelagophyceae</taxon>
        <taxon>Pelagomonadales</taxon>
        <taxon>Pelagomonadaceae</taxon>
        <taxon>Pelagomonas</taxon>
    </lineage>
</organism>